<dbReference type="Gene3D" id="2.130.10.10">
    <property type="entry name" value="YVTN repeat-like/Quinoprotein amine dehydrogenase"/>
    <property type="match status" value="1"/>
</dbReference>
<dbReference type="EMBL" id="CP025766">
    <property type="protein sequence ID" value="KGB76678.1"/>
    <property type="molecule type" value="Genomic_DNA"/>
</dbReference>
<sequence length="630" mass="67956">MADTQYAFRAQKTAGVADAPAWEVSNRIPAETVGSKCYAYSPNGEWLAYAMNNCVEIIPSHSSSPAPVTLQQANVVALKFSPLSSYLFTFERPVKTESGEMYKNAKAWDVKNGEIVGGWYQKTMEDWEPIITPDETHLLRAGPSDLAIFSPPFAPRPSTRLKIDGIRGIFISDPSALPAASTNARPIPAHPEPAVAIWIGEKKGAPASLGLWSLSSLMGKTAAQANGNGDVQTETRDMPSTTSRKAFYKADKLTVKWNNAGTMALFLAQSDVDKSGKSYYGETNLYLVGLDGTFDGLVELDKEGPIYDFAWSPISREFTVCYGYMPARTQMFDLKAKPVYSFGESPRNTLVYQPQGKLLLSAGFGNLAGGIDIWDVSTRNKVAEFKASNASHCEWSPCGRYVLTATLSPRLRVDNGVKVWWCNGQLLHIQPIEELYQASFAPQRVADIGSFPAVIPKAPEANPSVAAFRPKGETDGAAAKPAGAYRPPGARNRPESENASTSFGSSRGKPGARTVPGAGGRQPPGSAPGAGAAAGGDDKKKRQRKRGGKDKEEDKKDEAPTQEVGKSEVKEEAGEDAVAKKIRNLMKKLKAIDELKTKLAAGEVLEKTQLKKMESEAQVKSEIKALGGNV</sequence>
<feature type="domain" description="Translation initiation factor beta propellor-like" evidence="10">
    <location>
        <begin position="245"/>
        <end position="438"/>
    </location>
</feature>
<dbReference type="GO" id="GO:0022627">
    <property type="term" value="C:cytosolic small ribosomal subunit"/>
    <property type="evidence" value="ECO:0007669"/>
    <property type="project" value="TreeGrafter"/>
</dbReference>
<dbReference type="KEGG" id="cdeu:CNBG_2516"/>
<evidence type="ECO:0000313" key="12">
    <source>
        <dbReference type="Proteomes" id="UP000029445"/>
    </source>
</evidence>
<dbReference type="FunFam" id="2.130.10.10:FF:000854">
    <property type="entry name" value="Eukaryotic translation initiation factor 2A"/>
    <property type="match status" value="1"/>
</dbReference>
<dbReference type="GeneID" id="88178867"/>
<dbReference type="PANTHER" id="PTHR13227:SF0">
    <property type="entry name" value="EUKARYOTIC TRANSLATION INITIATION FACTOR 2A"/>
    <property type="match status" value="1"/>
</dbReference>
<dbReference type="OMA" id="RCCAYSP"/>
<keyword evidence="4" id="KW-0853">WD repeat</keyword>
<comment type="function">
    <text evidence="8">Functions in the early steps of protein synthesis of a small number of specific mRNAs. Acts by directing the binding of methionyl-tRNAi to 40S ribosomal subunits. In contrast to the eIF-2 complex, it binds methionyl-tRNAi to 40S subunits in a codon-dependent manner, whereas the eIF-2 complex binds methionyl-tRNAi to 40S subunits in a GTP-dependent manner.</text>
</comment>
<evidence type="ECO:0000256" key="5">
    <source>
        <dbReference type="ARBA" id="ARBA00022737"/>
    </source>
</evidence>
<dbReference type="Pfam" id="PF08662">
    <property type="entry name" value="eIF2A"/>
    <property type="match status" value="1"/>
</dbReference>
<dbReference type="Proteomes" id="UP000029445">
    <property type="component" value="Chromosome 8"/>
</dbReference>
<dbReference type="PANTHER" id="PTHR13227">
    <property type="entry name" value="EUKARYOTIC TRANSLATION INITIATION FACTOR 2A"/>
    <property type="match status" value="1"/>
</dbReference>
<dbReference type="OrthoDB" id="2194683at2759"/>
<dbReference type="InterPro" id="IPR011387">
    <property type="entry name" value="TIF2A"/>
</dbReference>
<dbReference type="InterPro" id="IPR015943">
    <property type="entry name" value="WD40/YVTN_repeat-like_dom_sf"/>
</dbReference>
<protein>
    <recommendedName>
        <fullName evidence="2 8">Eukaryotic translation initiation factor 2A</fullName>
        <shortName evidence="8">eIF-2A</shortName>
    </recommendedName>
</protein>
<reference evidence="11 12" key="2">
    <citation type="journal article" date="2018" name="Proc. Natl. Acad. Sci.">
        <title>RNAi is a critical determinant of centromere evolution in closely related fungi.</title>
        <authorList>
            <person name="Yadav V."/>
            <person name="Sun S."/>
            <person name="Billmyre R.B."/>
            <person name="Thimmappa B.C."/>
            <person name="Shea T."/>
            <person name="Lintner R."/>
            <person name="Bakkeren G."/>
            <person name="Cuomo C.A."/>
            <person name="Heitman J."/>
            <person name="Sanyal K."/>
        </authorList>
    </citation>
    <scope>NUCLEOTIDE SEQUENCE [LARGE SCALE GENOMIC DNA]</scope>
    <source>
        <strain evidence="11 12">R265</strain>
    </source>
</reference>
<dbReference type="RefSeq" id="XP_062882548.1">
    <property type="nucleotide sequence ID" value="XM_063026593.1"/>
</dbReference>
<dbReference type="HOGENOM" id="CLU_013809_0_1_1"/>
<reference evidence="11 12" key="1">
    <citation type="journal article" date="2011" name="MBio">
        <title>Genome variation in Cryptococcus gattii, an emerging pathogen of immunocompetent hosts.</title>
        <authorList>
            <person name="D'Souza C.A."/>
            <person name="Kronstad J.W."/>
            <person name="Taylor G."/>
            <person name="Warren R."/>
            <person name="Yuen M."/>
            <person name="Hu G."/>
            <person name="Jung W.H."/>
            <person name="Sham A."/>
            <person name="Kidd S.E."/>
            <person name="Tangen K."/>
            <person name="Lee N."/>
            <person name="Zeilmaker T."/>
            <person name="Sawkins J."/>
            <person name="McVicker G."/>
            <person name="Shah S."/>
            <person name="Gnerre S."/>
            <person name="Griggs A."/>
            <person name="Zeng Q."/>
            <person name="Bartlett K."/>
            <person name="Li W."/>
            <person name="Wang X."/>
            <person name="Heitman J."/>
            <person name="Stajich J.E."/>
            <person name="Fraser J.A."/>
            <person name="Meyer W."/>
            <person name="Carter D."/>
            <person name="Schein J."/>
            <person name="Krzywinski M."/>
            <person name="Kwon-Chung K.J."/>
            <person name="Varma A."/>
            <person name="Wang J."/>
            <person name="Brunham R."/>
            <person name="Fyfe M."/>
            <person name="Ouellette B.F."/>
            <person name="Siddiqui A."/>
            <person name="Marra M."/>
            <person name="Jones S."/>
            <person name="Holt R."/>
            <person name="Birren B.W."/>
            <person name="Galagan J.E."/>
            <person name="Cuomo C.A."/>
        </authorList>
    </citation>
    <scope>NUCLEOTIDE SEQUENCE [LARGE SCALE GENOMIC DNA]</scope>
    <source>
        <strain evidence="11 12">R265</strain>
    </source>
</reference>
<dbReference type="GO" id="GO:0006417">
    <property type="term" value="P:regulation of translation"/>
    <property type="evidence" value="ECO:0007669"/>
    <property type="project" value="UniProtKB-KW"/>
</dbReference>
<proteinExistence type="inferred from homology"/>
<keyword evidence="5" id="KW-0677">Repeat</keyword>
<evidence type="ECO:0000256" key="7">
    <source>
        <dbReference type="ARBA" id="ARBA00022917"/>
    </source>
</evidence>
<evidence type="ECO:0000256" key="4">
    <source>
        <dbReference type="ARBA" id="ARBA00022574"/>
    </source>
</evidence>
<evidence type="ECO:0000256" key="6">
    <source>
        <dbReference type="ARBA" id="ARBA00022845"/>
    </source>
</evidence>
<dbReference type="InterPro" id="IPR013979">
    <property type="entry name" value="TIF_beta_prop-like"/>
</dbReference>
<organism evidence="11 12">
    <name type="scientific">Cryptococcus deuterogattii (strain R265)</name>
    <name type="common">Cryptococcus gattii VGII (strain R265)</name>
    <dbReference type="NCBI Taxonomy" id="294750"/>
    <lineage>
        <taxon>Eukaryota</taxon>
        <taxon>Fungi</taxon>
        <taxon>Dikarya</taxon>
        <taxon>Basidiomycota</taxon>
        <taxon>Agaricomycotina</taxon>
        <taxon>Tremellomycetes</taxon>
        <taxon>Tremellales</taxon>
        <taxon>Cryptococcaceae</taxon>
        <taxon>Cryptococcus</taxon>
        <taxon>Cryptococcus gattii species complex</taxon>
    </lineage>
</organism>
<keyword evidence="7 8" id="KW-0648">Protein biosynthesis</keyword>
<evidence type="ECO:0000256" key="1">
    <source>
        <dbReference type="ARBA" id="ARBA00009573"/>
    </source>
</evidence>
<keyword evidence="12" id="KW-1185">Reference proteome</keyword>
<dbReference type="GO" id="GO:0003729">
    <property type="term" value="F:mRNA binding"/>
    <property type="evidence" value="ECO:0007669"/>
    <property type="project" value="TreeGrafter"/>
</dbReference>
<dbReference type="GO" id="GO:0000049">
    <property type="term" value="F:tRNA binding"/>
    <property type="evidence" value="ECO:0007669"/>
    <property type="project" value="UniProtKB-UniRule"/>
</dbReference>
<comment type="similarity">
    <text evidence="1 8">Belongs to the WD repeat EIF2A family.</text>
</comment>
<feature type="compositionally biased region" description="Basic and acidic residues" evidence="9">
    <location>
        <begin position="549"/>
        <end position="572"/>
    </location>
</feature>
<accession>A0A095EH85</accession>
<evidence type="ECO:0000256" key="2">
    <source>
        <dbReference type="ARBA" id="ARBA00013819"/>
    </source>
</evidence>
<keyword evidence="6 8" id="KW-0810">Translation regulation</keyword>
<keyword evidence="3 8" id="KW-0396">Initiation factor</keyword>
<dbReference type="GO" id="GO:0043022">
    <property type="term" value="F:ribosome binding"/>
    <property type="evidence" value="ECO:0007669"/>
    <property type="project" value="UniProtKB-UniRule"/>
</dbReference>
<feature type="region of interest" description="Disordered" evidence="9">
    <location>
        <begin position="465"/>
        <end position="577"/>
    </location>
</feature>
<dbReference type="GO" id="GO:0003743">
    <property type="term" value="F:translation initiation factor activity"/>
    <property type="evidence" value="ECO:0007669"/>
    <property type="project" value="UniProtKB-UniRule"/>
</dbReference>
<dbReference type="AlphaFoldDB" id="A0A095EH85"/>
<evidence type="ECO:0000256" key="3">
    <source>
        <dbReference type="ARBA" id="ARBA00022540"/>
    </source>
</evidence>
<dbReference type="PIRSF" id="PIRSF017222">
    <property type="entry name" value="eIF2A"/>
    <property type="match status" value="1"/>
</dbReference>
<gene>
    <name evidence="11" type="ORF">CNBG_2516</name>
</gene>
<dbReference type="VEuPathDB" id="FungiDB:CNBG_2516"/>
<evidence type="ECO:0000259" key="10">
    <source>
        <dbReference type="Pfam" id="PF08662"/>
    </source>
</evidence>
<evidence type="ECO:0000313" key="11">
    <source>
        <dbReference type="EMBL" id="KGB76678.1"/>
    </source>
</evidence>
<evidence type="ECO:0000256" key="8">
    <source>
        <dbReference type="PIRNR" id="PIRNR017222"/>
    </source>
</evidence>
<name>A0A095EH85_CRYD2</name>
<dbReference type="SUPFAM" id="SSF82171">
    <property type="entry name" value="DPP6 N-terminal domain-like"/>
    <property type="match status" value="1"/>
</dbReference>
<evidence type="ECO:0000256" key="9">
    <source>
        <dbReference type="SAM" id="MobiDB-lite"/>
    </source>
</evidence>
<dbReference type="STRING" id="294750.A0A095EH85"/>